<dbReference type="AlphaFoldDB" id="I0K5D4"/>
<evidence type="ECO:0008006" key="4">
    <source>
        <dbReference type="Google" id="ProtNLM"/>
    </source>
</evidence>
<evidence type="ECO:0000313" key="3">
    <source>
        <dbReference type="Proteomes" id="UP000011058"/>
    </source>
</evidence>
<dbReference type="eggNOG" id="ENOG502ZB91">
    <property type="taxonomic scope" value="Bacteria"/>
</dbReference>
<evidence type="ECO:0000256" key="1">
    <source>
        <dbReference type="SAM" id="SignalP"/>
    </source>
</evidence>
<keyword evidence="3" id="KW-1185">Reference proteome</keyword>
<feature type="chain" id="PRO_5003631118" description="DUF4034 domain-containing protein" evidence="1">
    <location>
        <begin position="21"/>
        <end position="218"/>
    </location>
</feature>
<reference evidence="2 3" key="1">
    <citation type="journal article" date="2012" name="J. Bacteriol.">
        <title>Genome Sequence of Fibrella aestuarina BUZ 2T, a Filamentous Marine Bacterium.</title>
        <authorList>
            <person name="Filippini M."/>
            <person name="Qi W."/>
            <person name="Blom J."/>
            <person name="Goesmann A."/>
            <person name="Smits T.H."/>
            <person name="Bagheri H.C."/>
        </authorList>
    </citation>
    <scope>NUCLEOTIDE SEQUENCE [LARGE SCALE GENOMIC DNA]</scope>
    <source>
        <strain evidence="3">BUZ 2T</strain>
    </source>
</reference>
<feature type="signal peptide" evidence="1">
    <location>
        <begin position="1"/>
        <end position="20"/>
    </location>
</feature>
<dbReference type="OrthoDB" id="1150971at2"/>
<dbReference type="HOGENOM" id="CLU_103294_0_0_10"/>
<dbReference type="Proteomes" id="UP000011058">
    <property type="component" value="Chromosome"/>
</dbReference>
<dbReference type="RefSeq" id="WP_015330436.1">
    <property type="nucleotide sequence ID" value="NC_020054.1"/>
</dbReference>
<keyword evidence="1" id="KW-0732">Signal</keyword>
<accession>I0K5D4</accession>
<sequence>MKTINSLGCMLALATLLIAAVPPTDPARYQKAMELSIKKIDTAKTKEQFLTGAAQFERIAQAEATEWLPAYWAAYSYAMATARETDKTQKDALLDKMDNWVDTGLRRSANNDELLVLRAMSAQMRLPVDPMNRWMKYGPVIGQSLELAKKQNPANPRVDLVYGQNFYFTPEQFGGGCKKALPYLQSAQQKWKSFVPASSIAPNWGTQDLAHYLGKCQS</sequence>
<proteinExistence type="predicted"/>
<evidence type="ECO:0000313" key="2">
    <source>
        <dbReference type="EMBL" id="CCG99337.1"/>
    </source>
</evidence>
<protein>
    <recommendedName>
        <fullName evidence="4">DUF4034 domain-containing protein</fullName>
    </recommendedName>
</protein>
<dbReference type="KEGG" id="fae:FAES_1327"/>
<dbReference type="STRING" id="1166018.FAES_1327"/>
<name>I0K5D4_9BACT</name>
<dbReference type="EMBL" id="HE796683">
    <property type="protein sequence ID" value="CCG99337.1"/>
    <property type="molecule type" value="Genomic_DNA"/>
</dbReference>
<gene>
    <name evidence="2" type="ORF">FAES_1327</name>
</gene>
<organism evidence="2 3">
    <name type="scientific">Fibrella aestuarina BUZ 2</name>
    <dbReference type="NCBI Taxonomy" id="1166018"/>
    <lineage>
        <taxon>Bacteria</taxon>
        <taxon>Pseudomonadati</taxon>
        <taxon>Bacteroidota</taxon>
        <taxon>Cytophagia</taxon>
        <taxon>Cytophagales</taxon>
        <taxon>Spirosomataceae</taxon>
        <taxon>Fibrella</taxon>
    </lineage>
</organism>